<dbReference type="PROSITE" id="PS51318">
    <property type="entry name" value="TAT"/>
    <property type="match status" value="1"/>
</dbReference>
<feature type="region of interest" description="Disordered" evidence="1">
    <location>
        <begin position="1"/>
        <end position="44"/>
    </location>
</feature>
<reference evidence="2 3" key="1">
    <citation type="submission" date="2022-12" db="EMBL/GenBank/DDBJ databases">
        <authorList>
            <person name="Muema E."/>
        </authorList>
    </citation>
    <scope>NUCLEOTIDE SEQUENCE [LARGE SCALE GENOMIC DNA]</scope>
    <source>
        <strain evidence="3">1330</strain>
    </source>
</reference>
<comment type="caution">
    <text evidence="2">The sequence shown here is derived from an EMBL/GenBank/DDBJ whole genome shotgun (WGS) entry which is preliminary data.</text>
</comment>
<keyword evidence="3" id="KW-1185">Reference proteome</keyword>
<dbReference type="InterPro" id="IPR019546">
    <property type="entry name" value="TAT_signal_bac_arc"/>
</dbReference>
<dbReference type="Pfam" id="PF13618">
    <property type="entry name" value="Gluconate_2-dh3"/>
    <property type="match status" value="1"/>
</dbReference>
<name>A0ABU8K7I2_9HYPH</name>
<feature type="compositionally biased region" description="Basic and acidic residues" evidence="1">
    <location>
        <begin position="34"/>
        <end position="44"/>
    </location>
</feature>
<evidence type="ECO:0000313" key="2">
    <source>
        <dbReference type="EMBL" id="MEI9401669.1"/>
    </source>
</evidence>
<dbReference type="InterPro" id="IPR027056">
    <property type="entry name" value="Gluconate_2DH_su3"/>
</dbReference>
<sequence>MGAERGAAPGLSRHRPLRPHPPFARSVTGAIMSTREKKNGQGDVGRRDFLKLFGAAGAAAGTLPFGGTASADDVLPATAATETKHHDAAEPHARGGGYEFFNVDESAFVEAAVDTLIPKDATGPGAKELGVAIYIDRQMAGGYGKGDRLYLKGPFGEGTPEQGYQLPMMPSELIRAGIADVNAVVQKSRKNSFAALSAKERAAIMADLEAKKTELPTVPAETFFSLLLQLTIEGYFADPMYGGNKDAAAWKMIGFPGADAMYTDKIEPFRNKPYRAEPKGIQDLI</sequence>
<accession>A0ABU8K7I2</accession>
<proteinExistence type="predicted"/>
<dbReference type="NCBIfam" id="TIGR01409">
    <property type="entry name" value="TAT_signal_seq"/>
    <property type="match status" value="1"/>
</dbReference>
<dbReference type="Proteomes" id="UP001366503">
    <property type="component" value="Unassembled WGS sequence"/>
</dbReference>
<dbReference type="EMBL" id="JAPYKO010000003">
    <property type="protein sequence ID" value="MEI9401669.1"/>
    <property type="molecule type" value="Genomic_DNA"/>
</dbReference>
<evidence type="ECO:0000256" key="1">
    <source>
        <dbReference type="SAM" id="MobiDB-lite"/>
    </source>
</evidence>
<gene>
    <name evidence="2" type="ORF">O7A05_05620</name>
</gene>
<organism evidence="2 3">
    <name type="scientific">Mesorhizobium argentiipisi</name>
    <dbReference type="NCBI Taxonomy" id="3015175"/>
    <lineage>
        <taxon>Bacteria</taxon>
        <taxon>Pseudomonadati</taxon>
        <taxon>Pseudomonadota</taxon>
        <taxon>Alphaproteobacteria</taxon>
        <taxon>Hyphomicrobiales</taxon>
        <taxon>Phyllobacteriaceae</taxon>
        <taxon>Mesorhizobium</taxon>
    </lineage>
</organism>
<dbReference type="RefSeq" id="WP_337091997.1">
    <property type="nucleotide sequence ID" value="NZ_JAPYKO010000003.1"/>
</dbReference>
<dbReference type="InterPro" id="IPR006311">
    <property type="entry name" value="TAT_signal"/>
</dbReference>
<protein>
    <submittedName>
        <fullName evidence="2">Gluconate 2-dehydrogenase subunit 3 family protein</fullName>
    </submittedName>
</protein>
<evidence type="ECO:0000313" key="3">
    <source>
        <dbReference type="Proteomes" id="UP001366503"/>
    </source>
</evidence>